<evidence type="ECO:0000256" key="11">
    <source>
        <dbReference type="SAM" id="MobiDB-lite"/>
    </source>
</evidence>
<comment type="similarity">
    <text evidence="1">Belongs to the calponin family.</text>
</comment>
<dbReference type="Proteomes" id="UP000694542">
    <property type="component" value="Chromosome 25"/>
</dbReference>
<evidence type="ECO:0000313" key="13">
    <source>
        <dbReference type="Ensembl" id="ENSCAFP00040011147.1"/>
    </source>
</evidence>
<dbReference type="Gene3D" id="1.10.418.10">
    <property type="entry name" value="Calponin-like domain"/>
    <property type="match status" value="1"/>
</dbReference>
<dbReference type="Ensembl" id="ENSCAFT00040012880.1">
    <property type="protein sequence ID" value="ENSCAFP00040011147.1"/>
    <property type="gene ID" value="ENSCAFG00040006936.1"/>
</dbReference>
<dbReference type="PRINTS" id="PR00889">
    <property type="entry name" value="CALPONIN"/>
</dbReference>
<comment type="function">
    <text evidence="8">Thin filament-associated protein that is implicated in the regulation and modulation of smooth muscle contraction. It is capable of binding to actin, calmodulin and tropomyosin. The interaction of calponin with actin inhibits the actomyosin Mg-ATPase activity.</text>
</comment>
<evidence type="ECO:0000256" key="2">
    <source>
        <dbReference type="ARBA" id="ARBA00022553"/>
    </source>
</evidence>
<evidence type="ECO:0000259" key="12">
    <source>
        <dbReference type="PROSITE" id="PS50021"/>
    </source>
</evidence>
<evidence type="ECO:0000256" key="6">
    <source>
        <dbReference type="ARBA" id="ARBA00023203"/>
    </source>
</evidence>
<dbReference type="InterPro" id="IPR003096">
    <property type="entry name" value="SM22_calponin"/>
</dbReference>
<evidence type="ECO:0000256" key="7">
    <source>
        <dbReference type="ARBA" id="ARBA00023874"/>
    </source>
</evidence>
<dbReference type="GO" id="GO:0003779">
    <property type="term" value="F:actin binding"/>
    <property type="evidence" value="ECO:0007669"/>
    <property type="project" value="UniProtKB-KW"/>
</dbReference>
<keyword evidence="2" id="KW-0597">Phosphoprotein</keyword>
<feature type="domain" description="Calponin-homology (CH)" evidence="12">
    <location>
        <begin position="25"/>
        <end position="129"/>
    </location>
</feature>
<evidence type="ECO:0000256" key="3">
    <source>
        <dbReference type="ARBA" id="ARBA00022737"/>
    </source>
</evidence>
<dbReference type="PANTHER" id="PTHR47385:SF7">
    <property type="entry name" value="CALPONIN-2"/>
    <property type="match status" value="1"/>
</dbReference>
<dbReference type="InterPro" id="IPR001715">
    <property type="entry name" value="CH_dom"/>
</dbReference>
<dbReference type="FunFam" id="1.10.418.10:FF:000040">
    <property type="entry name" value="Calponin"/>
    <property type="match status" value="1"/>
</dbReference>
<dbReference type="InterPro" id="IPR000557">
    <property type="entry name" value="Calponin_repeat"/>
</dbReference>
<name>A0A8C0QGH5_CANLF</name>
<dbReference type="PANTHER" id="PTHR47385">
    <property type="entry name" value="CALPONIN"/>
    <property type="match status" value="1"/>
</dbReference>
<dbReference type="Pfam" id="PF00307">
    <property type="entry name" value="CH"/>
    <property type="match status" value="1"/>
</dbReference>
<dbReference type="InterPro" id="IPR036872">
    <property type="entry name" value="CH_dom_sf"/>
</dbReference>
<evidence type="ECO:0000256" key="1">
    <source>
        <dbReference type="ARBA" id="ARBA00009631"/>
    </source>
</evidence>
<organism evidence="13 14">
    <name type="scientific">Canis lupus familiaris</name>
    <name type="common">Dog</name>
    <name type="synonym">Canis familiaris</name>
    <dbReference type="NCBI Taxonomy" id="9615"/>
    <lineage>
        <taxon>Eukaryota</taxon>
        <taxon>Metazoa</taxon>
        <taxon>Chordata</taxon>
        <taxon>Craniata</taxon>
        <taxon>Vertebrata</taxon>
        <taxon>Euteleostomi</taxon>
        <taxon>Mammalia</taxon>
        <taxon>Eutheria</taxon>
        <taxon>Laurasiatheria</taxon>
        <taxon>Carnivora</taxon>
        <taxon>Caniformia</taxon>
        <taxon>Canidae</taxon>
        <taxon>Canis</taxon>
    </lineage>
</organism>
<dbReference type="SMART" id="SM00033">
    <property type="entry name" value="CH"/>
    <property type="match status" value="1"/>
</dbReference>
<dbReference type="GO" id="GO:0005516">
    <property type="term" value="F:calmodulin binding"/>
    <property type="evidence" value="ECO:0007669"/>
    <property type="project" value="UniProtKB-KW"/>
</dbReference>
<feature type="region of interest" description="Disordered" evidence="11">
    <location>
        <begin position="255"/>
        <end position="286"/>
    </location>
</feature>
<reference evidence="13" key="2">
    <citation type="submission" date="2025-08" db="UniProtKB">
        <authorList>
            <consortium name="Ensembl"/>
        </authorList>
    </citation>
    <scope>IDENTIFICATION</scope>
</reference>
<dbReference type="PROSITE" id="PS51122">
    <property type="entry name" value="CALPONIN_2"/>
    <property type="match status" value="1"/>
</dbReference>
<dbReference type="InterPro" id="IPR050606">
    <property type="entry name" value="Calponin-like"/>
</dbReference>
<evidence type="ECO:0000256" key="5">
    <source>
        <dbReference type="ARBA" id="ARBA00022990"/>
    </source>
</evidence>
<evidence type="ECO:0000256" key="10">
    <source>
        <dbReference type="ARBA" id="ARBA00033287"/>
    </source>
</evidence>
<keyword evidence="3" id="KW-0677">Repeat</keyword>
<dbReference type="AlphaFoldDB" id="A0A8C0QGH5"/>
<dbReference type="Pfam" id="PF00402">
    <property type="entry name" value="Calponin"/>
    <property type="match status" value="2"/>
</dbReference>
<evidence type="ECO:0000256" key="8">
    <source>
        <dbReference type="ARBA" id="ARBA00025109"/>
    </source>
</evidence>
<dbReference type="PRINTS" id="PR00888">
    <property type="entry name" value="SM22CALPONIN"/>
</dbReference>
<evidence type="ECO:0000256" key="9">
    <source>
        <dbReference type="ARBA" id="ARBA00032203"/>
    </source>
</evidence>
<dbReference type="GO" id="GO:0031032">
    <property type="term" value="P:actomyosin structure organization"/>
    <property type="evidence" value="ECO:0007669"/>
    <property type="project" value="InterPro"/>
</dbReference>
<keyword evidence="6" id="KW-0009">Actin-binding</keyword>
<dbReference type="CDD" id="cd21283">
    <property type="entry name" value="CH_CNN2"/>
    <property type="match status" value="1"/>
</dbReference>
<reference evidence="13" key="1">
    <citation type="submission" date="2018-10" db="EMBL/GenBank/DDBJ databases">
        <title>De novo assembly of a Great Dane genome.</title>
        <authorList>
            <person name="Kidd J.M."/>
            <person name="Pendleton A.L."/>
            <person name="Shen F."/>
            <person name="Emery S."/>
        </authorList>
    </citation>
    <scope>NUCLEOTIDE SEQUENCE [LARGE SCALE GENOMIC DNA]</scope>
    <source>
        <strain evidence="13">Great Dane</strain>
    </source>
</reference>
<evidence type="ECO:0000313" key="14">
    <source>
        <dbReference type="Proteomes" id="UP000694542"/>
    </source>
</evidence>
<dbReference type="SUPFAM" id="SSF47576">
    <property type="entry name" value="Calponin-homology domain, CH-domain"/>
    <property type="match status" value="1"/>
</dbReference>
<accession>A0A8C0QGH5</accession>
<protein>
    <recommendedName>
        <fullName evidence="7">Calponin-2</fullName>
    </recommendedName>
    <alternativeName>
        <fullName evidence="10">Calponin H2, smooth muscle</fullName>
    </alternativeName>
    <alternativeName>
        <fullName evidence="9">Neutral calponin</fullName>
    </alternativeName>
</protein>
<evidence type="ECO:0000256" key="4">
    <source>
        <dbReference type="ARBA" id="ARBA00022860"/>
    </source>
</evidence>
<proteinExistence type="inferred from homology"/>
<sequence length="386" mass="41858">MQFNKGPWYRLSAEVKNRLLSKYDPQKEAELRSWIEGLMGLSIRPDFQKGLKDGVFLCTLMSKLQPGSVLKINRSLQNWHQLENLSTFIKAMVSYGMNPVDLFEANDLFESGNMTQVQVSLLTLAGKAKTQGLQSGVDIGVKYSEKQEQLQRRHHEAGQCVVGLQIGTNKCASQSGMTAYGTRRHLYDPKNHILPPRDHSTISLQMGTNKCASQMGYTRAPTRVARSSAWAGRSTTPSTARRAGGRMGLQGLRAAAQTRGSPGAHPLPAGGGRLLRRPAGASPRQSGRCRGSSIFHLDFLLVCALPAQGLWVRGTGARGGLPAKVPAADLPAGLGLSWGGGGGGRHPQAGTSPEWFPVASPSLPFSLISLWFLYPQKFQAVLMKEK</sequence>
<dbReference type="InterPro" id="IPR001997">
    <property type="entry name" value="Calponin/LIMCH1"/>
</dbReference>
<dbReference type="PROSITE" id="PS50021">
    <property type="entry name" value="CH"/>
    <property type="match status" value="1"/>
</dbReference>
<keyword evidence="5" id="KW-0007">Acetylation</keyword>
<keyword evidence="4" id="KW-0112">Calmodulin-binding</keyword>